<feature type="signal peptide" evidence="1">
    <location>
        <begin position="1"/>
        <end position="38"/>
    </location>
</feature>
<keyword evidence="4" id="KW-1185">Reference proteome</keyword>
<dbReference type="InterPro" id="IPR036514">
    <property type="entry name" value="SGNH_hydro_sf"/>
</dbReference>
<evidence type="ECO:0000313" key="4">
    <source>
        <dbReference type="Proteomes" id="UP000649955"/>
    </source>
</evidence>
<sequence length="412" mass="43019">MTTLHEHSTTSRHRTLRLLAVATSAVLVTASATVTAVAAPAATTTVGSWGPGVNAGGPGFTNQTIRQVVHVSAGGTAPRLRLSNLHGTTPLTIGHVDLATQATAGTATTGTHHQVTFAGSTSATIQPGREQLSDPVSMTVNTNQNLLVSVYVPGTTGASTWHPSSADTTYVSTTGDHATDDSTSRYPSTKNSWHFLSGLEVTSTTATGTLVAFGDSITDGLKSSKGTNRRYPDYLARRLATVIGGPQLGVVNAGISGNRVLTDAGSTNGNSALHRFAHDALAQPNVKDVILLEGINDITTNSTLTAKQLTDAYQTLITQAHQAGVAVYGGTITPFGHFSGYTTGRENIRQAVNKWIRTSGTFDGVADFDAAIRDPAETTRILPTYDSGDHLHPGDRGYQAMANAVNLAALRY</sequence>
<dbReference type="SUPFAM" id="SSF52266">
    <property type="entry name" value="SGNH hydrolase"/>
    <property type="match status" value="1"/>
</dbReference>
<dbReference type="CDD" id="cd01830">
    <property type="entry name" value="XynE_like"/>
    <property type="match status" value="1"/>
</dbReference>
<name>A0ABQ3KP01_9PSEU</name>
<comment type="caution">
    <text evidence="3">The sequence shown here is derived from an EMBL/GenBank/DDBJ whole genome shotgun (WGS) entry which is preliminary data.</text>
</comment>
<evidence type="ECO:0000256" key="1">
    <source>
        <dbReference type="SAM" id="SignalP"/>
    </source>
</evidence>
<accession>A0ABQ3KP01</accession>
<dbReference type="InterPro" id="IPR013830">
    <property type="entry name" value="SGNH_hydro"/>
</dbReference>
<protein>
    <submittedName>
        <fullName evidence="3">SGNH hydrolase</fullName>
    </submittedName>
</protein>
<evidence type="ECO:0000313" key="3">
    <source>
        <dbReference type="EMBL" id="GHG41581.1"/>
    </source>
</evidence>
<gene>
    <name evidence="3" type="ORF">GCM10017567_73890</name>
</gene>
<dbReference type="Proteomes" id="UP000649955">
    <property type="component" value="Unassembled WGS sequence"/>
</dbReference>
<proteinExistence type="predicted"/>
<dbReference type="PANTHER" id="PTHR43784">
    <property type="entry name" value="GDSL-LIKE LIPASE/ACYLHYDROLASE, PUTATIVE (AFU_ORTHOLOGUE AFUA_2G00820)-RELATED"/>
    <property type="match status" value="1"/>
</dbReference>
<dbReference type="Gene3D" id="3.40.50.1110">
    <property type="entry name" value="SGNH hydrolase"/>
    <property type="match status" value="1"/>
</dbReference>
<dbReference type="InterPro" id="IPR053140">
    <property type="entry name" value="GDSL_Rv0518-like"/>
</dbReference>
<keyword evidence="1" id="KW-0732">Signal</keyword>
<feature type="domain" description="SGNH hydrolase-type esterase" evidence="2">
    <location>
        <begin position="212"/>
        <end position="400"/>
    </location>
</feature>
<evidence type="ECO:0000259" key="2">
    <source>
        <dbReference type="Pfam" id="PF13472"/>
    </source>
</evidence>
<reference evidence="4" key="1">
    <citation type="journal article" date="2019" name="Int. J. Syst. Evol. Microbiol.">
        <title>The Global Catalogue of Microorganisms (GCM) 10K type strain sequencing project: providing services to taxonomists for standard genome sequencing and annotation.</title>
        <authorList>
            <consortium name="The Broad Institute Genomics Platform"/>
            <consortium name="The Broad Institute Genome Sequencing Center for Infectious Disease"/>
            <person name="Wu L."/>
            <person name="Ma J."/>
        </authorList>
    </citation>
    <scope>NUCLEOTIDE SEQUENCE [LARGE SCALE GENOMIC DNA]</scope>
    <source>
        <strain evidence="4">CGMCC 4.7680</strain>
    </source>
</reference>
<organism evidence="3 4">
    <name type="scientific">Amycolatopsis bullii</name>
    <dbReference type="NCBI Taxonomy" id="941987"/>
    <lineage>
        <taxon>Bacteria</taxon>
        <taxon>Bacillati</taxon>
        <taxon>Actinomycetota</taxon>
        <taxon>Actinomycetes</taxon>
        <taxon>Pseudonocardiales</taxon>
        <taxon>Pseudonocardiaceae</taxon>
        <taxon>Amycolatopsis</taxon>
    </lineage>
</organism>
<dbReference type="Pfam" id="PF13472">
    <property type="entry name" value="Lipase_GDSL_2"/>
    <property type="match status" value="1"/>
</dbReference>
<feature type="chain" id="PRO_5046262499" evidence="1">
    <location>
        <begin position="39"/>
        <end position="412"/>
    </location>
</feature>
<dbReference type="EMBL" id="BNAW01000051">
    <property type="protein sequence ID" value="GHG41581.1"/>
    <property type="molecule type" value="Genomic_DNA"/>
</dbReference>
<dbReference type="PANTHER" id="PTHR43784:SF2">
    <property type="entry name" value="GDSL-LIKE LIPASE_ACYLHYDROLASE, PUTATIVE (AFU_ORTHOLOGUE AFUA_2G00820)-RELATED"/>
    <property type="match status" value="1"/>
</dbReference>
<keyword evidence="3" id="KW-0378">Hydrolase</keyword>
<dbReference type="RefSeq" id="WP_229903097.1">
    <property type="nucleotide sequence ID" value="NZ_BNAW01000051.1"/>
</dbReference>
<dbReference type="GO" id="GO:0016787">
    <property type="term" value="F:hydrolase activity"/>
    <property type="evidence" value="ECO:0007669"/>
    <property type="project" value="UniProtKB-KW"/>
</dbReference>